<dbReference type="OrthoDB" id="360192at2"/>
<evidence type="ECO:0000313" key="2">
    <source>
        <dbReference type="EMBL" id="RDY27438.1"/>
    </source>
</evidence>
<keyword evidence="3" id="KW-1185">Reference proteome</keyword>
<name>A0A371J429_9FIRM</name>
<feature type="transmembrane region" description="Helical" evidence="1">
    <location>
        <begin position="32"/>
        <end position="53"/>
    </location>
</feature>
<accession>A0A371J429</accession>
<protein>
    <recommendedName>
        <fullName evidence="4">Small multi-drug export protein</fullName>
    </recommendedName>
</protein>
<evidence type="ECO:0000313" key="3">
    <source>
        <dbReference type="Proteomes" id="UP000215694"/>
    </source>
</evidence>
<dbReference type="PANTHER" id="PTHR36007">
    <property type="entry name" value="TRANSPORT PROTEIN-RELATED"/>
    <property type="match status" value="1"/>
</dbReference>
<evidence type="ECO:0008006" key="4">
    <source>
        <dbReference type="Google" id="ProtNLM"/>
    </source>
</evidence>
<dbReference type="Pfam" id="PF06695">
    <property type="entry name" value="Sm_multidrug_ex"/>
    <property type="match status" value="1"/>
</dbReference>
<evidence type="ECO:0000256" key="1">
    <source>
        <dbReference type="SAM" id="Phobius"/>
    </source>
</evidence>
<dbReference type="PANTHER" id="PTHR36007:SF2">
    <property type="entry name" value="TRANSPORT PROTEIN-RELATED"/>
    <property type="match status" value="1"/>
</dbReference>
<organism evidence="2 3">
    <name type="scientific">Romboutsia weinsteinii</name>
    <dbReference type="NCBI Taxonomy" id="2020949"/>
    <lineage>
        <taxon>Bacteria</taxon>
        <taxon>Bacillati</taxon>
        <taxon>Bacillota</taxon>
        <taxon>Clostridia</taxon>
        <taxon>Peptostreptococcales</taxon>
        <taxon>Peptostreptococcaceae</taxon>
        <taxon>Romboutsia</taxon>
    </lineage>
</organism>
<keyword evidence="1" id="KW-1133">Transmembrane helix</keyword>
<dbReference type="EMBL" id="NOJY02000013">
    <property type="protein sequence ID" value="RDY27438.1"/>
    <property type="molecule type" value="Genomic_DNA"/>
</dbReference>
<feature type="transmembrane region" description="Helical" evidence="1">
    <location>
        <begin position="148"/>
        <end position="168"/>
    </location>
</feature>
<dbReference type="RefSeq" id="WP_094369242.1">
    <property type="nucleotide sequence ID" value="NZ_NOJY02000013.1"/>
</dbReference>
<dbReference type="AlphaFoldDB" id="A0A371J429"/>
<proteinExistence type="predicted"/>
<feature type="transmembrane region" description="Helical" evidence="1">
    <location>
        <begin position="122"/>
        <end position="142"/>
    </location>
</feature>
<keyword evidence="1" id="KW-0472">Membrane</keyword>
<gene>
    <name evidence="2" type="ORF">CHL78_009495</name>
</gene>
<keyword evidence="1" id="KW-0812">Transmembrane</keyword>
<dbReference type="InterPro" id="IPR009577">
    <property type="entry name" value="Sm_multidrug_ex"/>
</dbReference>
<sequence length="183" mass="20021">MEYIKLMFLSMVPIIELRGAIPIGIATNLDPVYLYITCLIGSSIVAVPVVLVFRQVIEYLRHRKYFNLVIRWVDKKIEGRAKKLKAASLIGIIIFVGVPIPTTGSWSAAALASIFKMKIKDALLGIFVGNAIAGLIMITVSMHLAEGISVGTIIISLIVIVVGGVLLAKKKKKKVDTEEEIYV</sequence>
<comment type="caution">
    <text evidence="2">The sequence shown here is derived from an EMBL/GenBank/DDBJ whole genome shotgun (WGS) entry which is preliminary data.</text>
</comment>
<dbReference type="Proteomes" id="UP000215694">
    <property type="component" value="Unassembled WGS sequence"/>
</dbReference>
<reference evidence="2 3" key="1">
    <citation type="journal article" date="2017" name="Genome Announc.">
        <title>Draft Genome Sequence of Romboutsia weinsteinii sp. nov. Strain CCRI-19649(T) Isolated from Surface Water.</title>
        <authorList>
            <person name="Maheux A.F."/>
            <person name="Boudreau D.K."/>
            <person name="Berube E."/>
            <person name="Boissinot M."/>
            <person name="Cantin P."/>
            <person name="Raymond F."/>
            <person name="Corbeil J."/>
            <person name="Omar R.F."/>
            <person name="Bergeron M.G."/>
        </authorList>
    </citation>
    <scope>NUCLEOTIDE SEQUENCE [LARGE SCALE GENOMIC DNA]</scope>
    <source>
        <strain evidence="2 3">CCRI-19649</strain>
    </source>
</reference>